<dbReference type="SMART" id="SM00382">
    <property type="entry name" value="AAA"/>
    <property type="match status" value="1"/>
</dbReference>
<dbReference type="SUPFAM" id="SSF160246">
    <property type="entry name" value="EspE N-terminal domain-like"/>
    <property type="match status" value="1"/>
</dbReference>
<dbReference type="InterPro" id="IPR001482">
    <property type="entry name" value="T2SS/T4SS_dom"/>
</dbReference>
<dbReference type="GO" id="GO:0016887">
    <property type="term" value="F:ATP hydrolysis activity"/>
    <property type="evidence" value="ECO:0007669"/>
    <property type="project" value="TreeGrafter"/>
</dbReference>
<evidence type="ECO:0000256" key="3">
    <source>
        <dbReference type="ARBA" id="ARBA00022840"/>
    </source>
</evidence>
<dbReference type="EMBL" id="PEXV01000020">
    <property type="protein sequence ID" value="PIS41908.1"/>
    <property type="molecule type" value="Genomic_DNA"/>
</dbReference>
<evidence type="ECO:0000313" key="5">
    <source>
        <dbReference type="EMBL" id="PIS41908.1"/>
    </source>
</evidence>
<name>A0A2H0YTT6_9BACT</name>
<evidence type="ECO:0000259" key="4">
    <source>
        <dbReference type="PROSITE" id="PS00662"/>
    </source>
</evidence>
<evidence type="ECO:0000313" key="6">
    <source>
        <dbReference type="Proteomes" id="UP000228711"/>
    </source>
</evidence>
<dbReference type="SUPFAM" id="SSF52540">
    <property type="entry name" value="P-loop containing nucleoside triphosphate hydrolases"/>
    <property type="match status" value="1"/>
</dbReference>
<keyword evidence="3" id="KW-0067">ATP-binding</keyword>
<comment type="similarity">
    <text evidence="1">Belongs to the GSP E family.</text>
</comment>
<dbReference type="PANTHER" id="PTHR30258:SF1">
    <property type="entry name" value="PROTEIN TRANSPORT PROTEIN HOFB HOMOLOG"/>
    <property type="match status" value="1"/>
</dbReference>
<dbReference type="Pfam" id="PF00437">
    <property type="entry name" value="T2SSE"/>
    <property type="match status" value="1"/>
</dbReference>
<accession>A0A2H0YTT6</accession>
<dbReference type="GO" id="GO:0005886">
    <property type="term" value="C:plasma membrane"/>
    <property type="evidence" value="ECO:0007669"/>
    <property type="project" value="TreeGrafter"/>
</dbReference>
<sequence length="597" mass="66420">MSADTLVQPSEDVATKMRTTSQKDVIDVLVEKKLLTAGQLTTLRLEAAKTGASLIRLIEQKKLVQDDRLARALSGVIGLEYADLEGKTIPKGILDIFPHDLAQNYEIIPLARDGNLLTIGMVDPTNFKAMEAVDFIARKNNFRVVYKVIAASGLRNMFKQYTSLTSEVEEALASSEEDQKQITGIESLNLEDKGMEEVVKTAPVTKMVSVILKHAVEGGASDIHIEPISEGSRVRYRIDGELHTSIILPPYVHSAIVARIKVLSNLKLDETRIPQDGRFRTTLEGKTIDLRVSTLPLMNQEKVVMRILDMSSDFLNLVKLGFMGRDLDILRASVKKSKGLILVTGPTGSGKSTSLYSLMSLINTDGINIVTLEDPIEYYIEGINQSQVNPEVGMTFASGLRAILRQDPDAIMVGEIRDSETAELAVHASLTGHIVFSTLHTNDAFGAIPRLIDMKLEPFLLASSLSLIEAQRLVRRICDHCREEFKLPADMLTEVMKEFETLDEKQWPDDIDRNNIKFYRGKGCSRCGGTGYKGRLVIDEVIKIDEIFQELIVNGFPMDQVRARAKEQGTMLLRQDGFIKTMRGLTTVEEVLRVTQV</sequence>
<keyword evidence="2" id="KW-0547">Nucleotide-binding</keyword>
<evidence type="ECO:0000256" key="1">
    <source>
        <dbReference type="ARBA" id="ARBA00006611"/>
    </source>
</evidence>
<dbReference type="CDD" id="cd01129">
    <property type="entry name" value="PulE-GspE-like"/>
    <property type="match status" value="1"/>
</dbReference>
<dbReference type="Gene3D" id="3.40.50.300">
    <property type="entry name" value="P-loop containing nucleotide triphosphate hydrolases"/>
    <property type="match status" value="1"/>
</dbReference>
<organism evidence="5 6">
    <name type="scientific">Candidatus Kerfeldbacteria bacterium CG08_land_8_20_14_0_20_42_7</name>
    <dbReference type="NCBI Taxonomy" id="2014245"/>
    <lineage>
        <taxon>Bacteria</taxon>
        <taxon>Candidatus Kerfeldiibacteriota</taxon>
    </lineage>
</organism>
<dbReference type="PROSITE" id="PS00662">
    <property type="entry name" value="T2SP_E"/>
    <property type="match status" value="1"/>
</dbReference>
<dbReference type="AlphaFoldDB" id="A0A2H0YTT6"/>
<dbReference type="PANTHER" id="PTHR30258">
    <property type="entry name" value="TYPE II SECRETION SYSTEM PROTEIN GSPE-RELATED"/>
    <property type="match status" value="1"/>
</dbReference>
<dbReference type="Proteomes" id="UP000228711">
    <property type="component" value="Unassembled WGS sequence"/>
</dbReference>
<dbReference type="GO" id="GO:0005524">
    <property type="term" value="F:ATP binding"/>
    <property type="evidence" value="ECO:0007669"/>
    <property type="project" value="UniProtKB-KW"/>
</dbReference>
<proteinExistence type="inferred from homology"/>
<dbReference type="InterPro" id="IPR003593">
    <property type="entry name" value="AAA+_ATPase"/>
</dbReference>
<evidence type="ECO:0000256" key="2">
    <source>
        <dbReference type="ARBA" id="ARBA00022741"/>
    </source>
</evidence>
<dbReference type="InterPro" id="IPR027417">
    <property type="entry name" value="P-loop_NTPase"/>
</dbReference>
<reference evidence="6" key="1">
    <citation type="submission" date="2017-09" db="EMBL/GenBank/DDBJ databases">
        <title>Depth-based differentiation of microbial function through sediment-hosted aquifers and enrichment of novel symbionts in the deep terrestrial subsurface.</title>
        <authorList>
            <person name="Probst A.J."/>
            <person name="Ladd B."/>
            <person name="Jarett J.K."/>
            <person name="Geller-Mcgrath D.E."/>
            <person name="Sieber C.M.K."/>
            <person name="Emerson J.B."/>
            <person name="Anantharaman K."/>
            <person name="Thomas B.C."/>
            <person name="Malmstrom R."/>
            <person name="Stieglmeier M."/>
            <person name="Klingl A."/>
            <person name="Woyke T."/>
            <person name="Ryan C.M."/>
            <person name="Banfield J.F."/>
        </authorList>
    </citation>
    <scope>NUCLEOTIDE SEQUENCE [LARGE SCALE GENOMIC DNA]</scope>
</reference>
<dbReference type="InterPro" id="IPR007831">
    <property type="entry name" value="T2SS_GspE_N"/>
</dbReference>
<feature type="domain" description="Bacterial type II secretion system protein E" evidence="4">
    <location>
        <begin position="404"/>
        <end position="418"/>
    </location>
</feature>
<dbReference type="Gene3D" id="3.30.450.90">
    <property type="match status" value="1"/>
</dbReference>
<gene>
    <name evidence="5" type="ORF">COT25_00570</name>
</gene>
<comment type="caution">
    <text evidence="5">The sequence shown here is derived from an EMBL/GenBank/DDBJ whole genome shotgun (WGS) entry which is preliminary data.</text>
</comment>
<dbReference type="InterPro" id="IPR037257">
    <property type="entry name" value="T2SS_E_N_sf"/>
</dbReference>
<protein>
    <recommendedName>
        <fullName evidence="4">Bacterial type II secretion system protein E domain-containing protein</fullName>
    </recommendedName>
</protein>
<dbReference type="Pfam" id="PF05157">
    <property type="entry name" value="MshEN"/>
    <property type="match status" value="1"/>
</dbReference>
<dbReference type="Gene3D" id="3.30.300.160">
    <property type="entry name" value="Type II secretion system, protein E, N-terminal domain"/>
    <property type="match status" value="1"/>
</dbReference>
<dbReference type="FunFam" id="3.40.50.300:FF:000398">
    <property type="entry name" value="Type IV pilus assembly ATPase PilB"/>
    <property type="match status" value="1"/>
</dbReference>